<gene>
    <name evidence="1" type="ORF">BJ508DRAFT_1807</name>
</gene>
<organism evidence="1 2">
    <name type="scientific">Ascobolus immersus RN42</name>
    <dbReference type="NCBI Taxonomy" id="1160509"/>
    <lineage>
        <taxon>Eukaryota</taxon>
        <taxon>Fungi</taxon>
        <taxon>Dikarya</taxon>
        <taxon>Ascomycota</taxon>
        <taxon>Pezizomycotina</taxon>
        <taxon>Pezizomycetes</taxon>
        <taxon>Pezizales</taxon>
        <taxon>Ascobolaceae</taxon>
        <taxon>Ascobolus</taxon>
    </lineage>
</organism>
<proteinExistence type="predicted"/>
<dbReference type="AlphaFoldDB" id="A0A3N4J2C3"/>
<protein>
    <submittedName>
        <fullName evidence="1">Uncharacterized protein</fullName>
    </submittedName>
</protein>
<reference evidence="1 2" key="1">
    <citation type="journal article" date="2018" name="Nat. Ecol. Evol.">
        <title>Pezizomycetes genomes reveal the molecular basis of ectomycorrhizal truffle lifestyle.</title>
        <authorList>
            <person name="Murat C."/>
            <person name="Payen T."/>
            <person name="Noel B."/>
            <person name="Kuo A."/>
            <person name="Morin E."/>
            <person name="Chen J."/>
            <person name="Kohler A."/>
            <person name="Krizsan K."/>
            <person name="Balestrini R."/>
            <person name="Da Silva C."/>
            <person name="Montanini B."/>
            <person name="Hainaut M."/>
            <person name="Levati E."/>
            <person name="Barry K.W."/>
            <person name="Belfiori B."/>
            <person name="Cichocki N."/>
            <person name="Clum A."/>
            <person name="Dockter R.B."/>
            <person name="Fauchery L."/>
            <person name="Guy J."/>
            <person name="Iotti M."/>
            <person name="Le Tacon F."/>
            <person name="Lindquist E.A."/>
            <person name="Lipzen A."/>
            <person name="Malagnac F."/>
            <person name="Mello A."/>
            <person name="Molinier V."/>
            <person name="Miyauchi S."/>
            <person name="Poulain J."/>
            <person name="Riccioni C."/>
            <person name="Rubini A."/>
            <person name="Sitrit Y."/>
            <person name="Splivallo R."/>
            <person name="Traeger S."/>
            <person name="Wang M."/>
            <person name="Zifcakova L."/>
            <person name="Wipf D."/>
            <person name="Zambonelli A."/>
            <person name="Paolocci F."/>
            <person name="Nowrousian M."/>
            <person name="Ottonello S."/>
            <person name="Baldrian P."/>
            <person name="Spatafora J.W."/>
            <person name="Henrissat B."/>
            <person name="Nagy L.G."/>
            <person name="Aury J.M."/>
            <person name="Wincker P."/>
            <person name="Grigoriev I.V."/>
            <person name="Bonfante P."/>
            <person name="Martin F.M."/>
        </authorList>
    </citation>
    <scope>NUCLEOTIDE SEQUENCE [LARGE SCALE GENOMIC DNA]</scope>
    <source>
        <strain evidence="1 2">RN42</strain>
    </source>
</reference>
<keyword evidence="2" id="KW-1185">Reference proteome</keyword>
<sequence length="70" mass="7777">MVLGNEMMLISGRLKHRASATLRRCWEGCAETQGRGRSWRELRHWGSALCGSHGFGAMGCLGETRIESVK</sequence>
<name>A0A3N4J2C3_ASCIM</name>
<accession>A0A3N4J2C3</accession>
<evidence type="ECO:0000313" key="1">
    <source>
        <dbReference type="EMBL" id="RPA88034.1"/>
    </source>
</evidence>
<evidence type="ECO:0000313" key="2">
    <source>
        <dbReference type="Proteomes" id="UP000275078"/>
    </source>
</evidence>
<dbReference type="EMBL" id="ML119645">
    <property type="protein sequence ID" value="RPA88034.1"/>
    <property type="molecule type" value="Genomic_DNA"/>
</dbReference>
<dbReference type="Proteomes" id="UP000275078">
    <property type="component" value="Unassembled WGS sequence"/>
</dbReference>